<dbReference type="SUPFAM" id="SSF51246">
    <property type="entry name" value="Rudiment single hybrid motif"/>
    <property type="match status" value="1"/>
</dbReference>
<name>A0A914PBN3_9BILA</name>
<feature type="domain" description="ATP-grasp" evidence="5">
    <location>
        <begin position="27"/>
        <end position="150"/>
    </location>
</feature>
<evidence type="ECO:0000313" key="8">
    <source>
        <dbReference type="WBParaSite" id="PDA_v2.g14980.t1"/>
    </source>
</evidence>
<dbReference type="GO" id="GO:0004736">
    <property type="term" value="F:pyruvate carboxylase activity"/>
    <property type="evidence" value="ECO:0007669"/>
    <property type="project" value="TreeGrafter"/>
</dbReference>
<dbReference type="InterPro" id="IPR055268">
    <property type="entry name" value="PCB-like"/>
</dbReference>
<dbReference type="InterPro" id="IPR011054">
    <property type="entry name" value="Rudment_hybrid_motif"/>
</dbReference>
<evidence type="ECO:0000313" key="7">
    <source>
        <dbReference type="Proteomes" id="UP000887578"/>
    </source>
</evidence>
<evidence type="ECO:0000256" key="3">
    <source>
        <dbReference type="ARBA" id="ARBA00022840"/>
    </source>
</evidence>
<evidence type="ECO:0000256" key="1">
    <source>
        <dbReference type="ARBA" id="ARBA00022598"/>
    </source>
</evidence>
<keyword evidence="2 4" id="KW-0547">Nucleotide-binding</keyword>
<dbReference type="SMART" id="SM00878">
    <property type="entry name" value="Biotin_carb_C"/>
    <property type="match status" value="1"/>
</dbReference>
<dbReference type="PROSITE" id="PS50975">
    <property type="entry name" value="ATP_GRASP"/>
    <property type="match status" value="1"/>
</dbReference>
<dbReference type="GO" id="GO:0046872">
    <property type="term" value="F:metal ion binding"/>
    <property type="evidence" value="ECO:0007669"/>
    <property type="project" value="InterPro"/>
</dbReference>
<dbReference type="InterPro" id="IPR005479">
    <property type="entry name" value="CPAse_ATP-bd"/>
</dbReference>
<sequence>MRKVDDPKDVDNAFHRAFSEAQAAFGDGSLFVEKFIERPRHIEVQIMGDKYGNMIHLYERDCSVQRRHQKVVEVAPAPHLDSKVRQRMIDDALKLCKAVGYENVGTVEFLLDNKGNHYFMEVNARLQVEHTVSEEITGVDLVQAQIRIAEGKSLQDLKLTQENIHVHGSAIQCRVTTEDPALGFQPDSGRIEVFRSGEGMGIRLDSASAFAGSIISPHYDSLMVKVIAHARNHPNAVSKMKRALKEFRIRGVKVCLCKKSFISNKATILDKYSIFNECS</sequence>
<dbReference type="GO" id="GO:0005737">
    <property type="term" value="C:cytoplasm"/>
    <property type="evidence" value="ECO:0007669"/>
    <property type="project" value="TreeGrafter"/>
</dbReference>
<dbReference type="SUPFAM" id="SSF56059">
    <property type="entry name" value="Glutathione synthetase ATP-binding domain-like"/>
    <property type="match status" value="1"/>
</dbReference>
<evidence type="ECO:0000259" key="5">
    <source>
        <dbReference type="PROSITE" id="PS50975"/>
    </source>
</evidence>
<feature type="domain" description="Biotin carboxylation" evidence="6">
    <location>
        <begin position="1"/>
        <end position="279"/>
    </location>
</feature>
<dbReference type="InterPro" id="IPR005482">
    <property type="entry name" value="Biotin_COase_C"/>
</dbReference>
<dbReference type="PANTHER" id="PTHR43778">
    <property type="entry name" value="PYRUVATE CARBOXYLASE"/>
    <property type="match status" value="1"/>
</dbReference>
<protein>
    <submittedName>
        <fullName evidence="8">Pyruvate carboxylase</fullName>
    </submittedName>
</protein>
<keyword evidence="3 4" id="KW-0067">ATP-binding</keyword>
<dbReference type="AlphaFoldDB" id="A0A914PBN3"/>
<keyword evidence="7" id="KW-1185">Reference proteome</keyword>
<dbReference type="Gene3D" id="3.30.470.20">
    <property type="entry name" value="ATP-grasp fold, B domain"/>
    <property type="match status" value="1"/>
</dbReference>
<dbReference type="Pfam" id="PF02785">
    <property type="entry name" value="Biotin_carb_C"/>
    <property type="match status" value="1"/>
</dbReference>
<evidence type="ECO:0000256" key="2">
    <source>
        <dbReference type="ARBA" id="ARBA00022741"/>
    </source>
</evidence>
<keyword evidence="1" id="KW-0436">Ligase</keyword>
<dbReference type="Pfam" id="PF02786">
    <property type="entry name" value="CPSase_L_D2"/>
    <property type="match status" value="1"/>
</dbReference>
<dbReference type="GO" id="GO:0005524">
    <property type="term" value="F:ATP binding"/>
    <property type="evidence" value="ECO:0007669"/>
    <property type="project" value="UniProtKB-UniRule"/>
</dbReference>
<evidence type="ECO:0000259" key="6">
    <source>
        <dbReference type="PROSITE" id="PS50979"/>
    </source>
</evidence>
<dbReference type="PROSITE" id="PS00867">
    <property type="entry name" value="CPSASE_2"/>
    <property type="match status" value="1"/>
</dbReference>
<accession>A0A914PBN3</accession>
<dbReference type="Proteomes" id="UP000887578">
    <property type="component" value="Unplaced"/>
</dbReference>
<dbReference type="InterPro" id="IPR011761">
    <property type="entry name" value="ATP-grasp"/>
</dbReference>
<dbReference type="PROSITE" id="PS50979">
    <property type="entry name" value="BC"/>
    <property type="match status" value="1"/>
</dbReference>
<dbReference type="InterPro" id="IPR011764">
    <property type="entry name" value="Biotin_carboxylation_dom"/>
</dbReference>
<proteinExistence type="predicted"/>
<reference evidence="8" key="1">
    <citation type="submission" date="2022-11" db="UniProtKB">
        <authorList>
            <consortium name="WormBaseParasite"/>
        </authorList>
    </citation>
    <scope>IDENTIFICATION</scope>
</reference>
<evidence type="ECO:0000256" key="4">
    <source>
        <dbReference type="PROSITE-ProRule" id="PRU00409"/>
    </source>
</evidence>
<organism evidence="7 8">
    <name type="scientific">Panagrolaimus davidi</name>
    <dbReference type="NCBI Taxonomy" id="227884"/>
    <lineage>
        <taxon>Eukaryota</taxon>
        <taxon>Metazoa</taxon>
        <taxon>Ecdysozoa</taxon>
        <taxon>Nematoda</taxon>
        <taxon>Chromadorea</taxon>
        <taxon>Rhabditida</taxon>
        <taxon>Tylenchina</taxon>
        <taxon>Panagrolaimomorpha</taxon>
        <taxon>Panagrolaimoidea</taxon>
        <taxon>Panagrolaimidae</taxon>
        <taxon>Panagrolaimus</taxon>
    </lineage>
</organism>
<dbReference type="PANTHER" id="PTHR43778:SF2">
    <property type="entry name" value="PYRUVATE CARBOXYLASE, MITOCHONDRIAL"/>
    <property type="match status" value="1"/>
</dbReference>
<dbReference type="GO" id="GO:0006094">
    <property type="term" value="P:gluconeogenesis"/>
    <property type="evidence" value="ECO:0007669"/>
    <property type="project" value="TreeGrafter"/>
</dbReference>
<dbReference type="WBParaSite" id="PDA_v2.g14980.t1">
    <property type="protein sequence ID" value="PDA_v2.g14980.t1"/>
    <property type="gene ID" value="PDA_v2.g14980"/>
</dbReference>